<proteinExistence type="predicted"/>
<dbReference type="InterPro" id="IPR036925">
    <property type="entry name" value="TIF_IF2_dom3_sf"/>
</dbReference>
<dbReference type="InterPro" id="IPR023115">
    <property type="entry name" value="TIF_IF2_dom3"/>
</dbReference>
<evidence type="ECO:0000313" key="3">
    <source>
        <dbReference type="Proteomes" id="UP001189429"/>
    </source>
</evidence>
<name>A0ABN9PW77_9DINO</name>
<feature type="domain" description="Translation initiation factor IF- 2" evidence="1">
    <location>
        <begin position="67"/>
        <end position="168"/>
    </location>
</feature>
<protein>
    <recommendedName>
        <fullName evidence="1">Translation initiation factor IF- 2 domain-containing protein</fullName>
    </recommendedName>
</protein>
<reference evidence="2" key="1">
    <citation type="submission" date="2023-10" db="EMBL/GenBank/DDBJ databases">
        <authorList>
            <person name="Chen Y."/>
            <person name="Shah S."/>
            <person name="Dougan E. K."/>
            <person name="Thang M."/>
            <person name="Chan C."/>
        </authorList>
    </citation>
    <scope>NUCLEOTIDE SEQUENCE [LARGE SCALE GENOMIC DNA]</scope>
</reference>
<evidence type="ECO:0000313" key="2">
    <source>
        <dbReference type="EMBL" id="CAK0795885.1"/>
    </source>
</evidence>
<keyword evidence="3" id="KW-1185">Reference proteome</keyword>
<dbReference type="Gene3D" id="3.40.50.10050">
    <property type="entry name" value="Translation initiation factor IF- 2, domain 3"/>
    <property type="match status" value="1"/>
</dbReference>
<dbReference type="Proteomes" id="UP001189429">
    <property type="component" value="Unassembled WGS sequence"/>
</dbReference>
<dbReference type="Pfam" id="PF11987">
    <property type="entry name" value="IF-2"/>
    <property type="match status" value="1"/>
</dbReference>
<dbReference type="EMBL" id="CAUYUJ010001430">
    <property type="protein sequence ID" value="CAK0795885.1"/>
    <property type="molecule type" value="Genomic_DNA"/>
</dbReference>
<accession>A0ABN9PW77</accession>
<dbReference type="SUPFAM" id="SSF52156">
    <property type="entry name" value="Initiation factor IF2/eIF5b, domain 3"/>
    <property type="match status" value="1"/>
</dbReference>
<sequence>MTSRIVTGAVARNPERAASCRRCRWRWRDLGRWDEQERQQDLKEREKSLAAETRRRVFGEKEDLRGNVRNAPIVSMILKTRSVTQFDVLMDEVERVQEQYGIRIVIVHGGLGPVIIKDVTHAEVEKGYGFCPIYAFQVGVHPDAAAQADSQQIDVRRFSVFTDLIADVANRCERIDRKEALQNYSDALKDKPTLSGI</sequence>
<gene>
    <name evidence="2" type="ORF">PCOR1329_LOCUS5425</name>
</gene>
<comment type="caution">
    <text evidence="2">The sequence shown here is derived from an EMBL/GenBank/DDBJ whole genome shotgun (WGS) entry which is preliminary data.</text>
</comment>
<evidence type="ECO:0000259" key="1">
    <source>
        <dbReference type="Pfam" id="PF11987"/>
    </source>
</evidence>
<organism evidence="2 3">
    <name type="scientific">Prorocentrum cordatum</name>
    <dbReference type="NCBI Taxonomy" id="2364126"/>
    <lineage>
        <taxon>Eukaryota</taxon>
        <taxon>Sar</taxon>
        <taxon>Alveolata</taxon>
        <taxon>Dinophyceae</taxon>
        <taxon>Prorocentrales</taxon>
        <taxon>Prorocentraceae</taxon>
        <taxon>Prorocentrum</taxon>
    </lineage>
</organism>